<dbReference type="PANTHER" id="PTHR43537">
    <property type="entry name" value="TRANSCRIPTIONAL REGULATOR, GNTR FAMILY"/>
    <property type="match status" value="1"/>
</dbReference>
<dbReference type="PANTHER" id="PTHR43537:SF44">
    <property type="entry name" value="GNTR FAMILY REGULATORY PROTEIN"/>
    <property type="match status" value="1"/>
</dbReference>
<dbReference type="InterPro" id="IPR008920">
    <property type="entry name" value="TF_FadR/GntR_C"/>
</dbReference>
<evidence type="ECO:0000256" key="1">
    <source>
        <dbReference type="ARBA" id="ARBA00023015"/>
    </source>
</evidence>
<dbReference type="EMBL" id="JBHUEE010000011">
    <property type="protein sequence ID" value="MFD1719623.1"/>
    <property type="molecule type" value="Genomic_DNA"/>
</dbReference>
<dbReference type="Gene3D" id="1.10.10.10">
    <property type="entry name" value="Winged helix-like DNA-binding domain superfamily/Winged helix DNA-binding domain"/>
    <property type="match status" value="1"/>
</dbReference>
<dbReference type="Gene3D" id="1.20.120.530">
    <property type="entry name" value="GntR ligand-binding domain-like"/>
    <property type="match status" value="1"/>
</dbReference>
<name>A0ABW4L9W2_9MICO</name>
<organism evidence="5 6">
    <name type="scientific">Georgenia deserti</name>
    <dbReference type="NCBI Taxonomy" id="2093781"/>
    <lineage>
        <taxon>Bacteria</taxon>
        <taxon>Bacillati</taxon>
        <taxon>Actinomycetota</taxon>
        <taxon>Actinomycetes</taxon>
        <taxon>Micrococcales</taxon>
        <taxon>Bogoriellaceae</taxon>
        <taxon>Georgenia</taxon>
    </lineage>
</organism>
<dbReference type="SUPFAM" id="SSF48008">
    <property type="entry name" value="GntR ligand-binding domain-like"/>
    <property type="match status" value="1"/>
</dbReference>
<dbReference type="PROSITE" id="PS50949">
    <property type="entry name" value="HTH_GNTR"/>
    <property type="match status" value="1"/>
</dbReference>
<dbReference type="Pfam" id="PF00392">
    <property type="entry name" value="GntR"/>
    <property type="match status" value="1"/>
</dbReference>
<dbReference type="InterPro" id="IPR036390">
    <property type="entry name" value="WH_DNA-bd_sf"/>
</dbReference>
<protein>
    <submittedName>
        <fullName evidence="5">FadR/GntR family transcriptional regulator</fullName>
    </submittedName>
</protein>
<dbReference type="InterPro" id="IPR036388">
    <property type="entry name" value="WH-like_DNA-bd_sf"/>
</dbReference>
<dbReference type="SUPFAM" id="SSF46785">
    <property type="entry name" value="Winged helix' DNA-binding domain"/>
    <property type="match status" value="1"/>
</dbReference>
<dbReference type="InterPro" id="IPR000524">
    <property type="entry name" value="Tscrpt_reg_HTH_GntR"/>
</dbReference>
<dbReference type="RefSeq" id="WP_388010290.1">
    <property type="nucleotide sequence ID" value="NZ_JBHUEE010000011.1"/>
</dbReference>
<dbReference type="InterPro" id="IPR011711">
    <property type="entry name" value="GntR_C"/>
</dbReference>
<evidence type="ECO:0000256" key="2">
    <source>
        <dbReference type="ARBA" id="ARBA00023125"/>
    </source>
</evidence>
<gene>
    <name evidence="5" type="ORF">ACFSE6_17395</name>
</gene>
<reference evidence="6" key="1">
    <citation type="journal article" date="2019" name="Int. J. Syst. Evol. Microbiol.">
        <title>The Global Catalogue of Microorganisms (GCM) 10K type strain sequencing project: providing services to taxonomists for standard genome sequencing and annotation.</title>
        <authorList>
            <consortium name="The Broad Institute Genomics Platform"/>
            <consortium name="The Broad Institute Genome Sequencing Center for Infectious Disease"/>
            <person name="Wu L."/>
            <person name="Ma J."/>
        </authorList>
    </citation>
    <scope>NUCLEOTIDE SEQUENCE [LARGE SCALE GENOMIC DNA]</scope>
    <source>
        <strain evidence="6">JCM 17130</strain>
    </source>
</reference>
<feature type="domain" description="HTH gntR-type" evidence="4">
    <location>
        <begin position="11"/>
        <end position="78"/>
    </location>
</feature>
<keyword evidence="1" id="KW-0805">Transcription regulation</keyword>
<evidence type="ECO:0000313" key="6">
    <source>
        <dbReference type="Proteomes" id="UP001597277"/>
    </source>
</evidence>
<evidence type="ECO:0000259" key="4">
    <source>
        <dbReference type="PROSITE" id="PS50949"/>
    </source>
</evidence>
<keyword evidence="6" id="KW-1185">Reference proteome</keyword>
<dbReference type="Pfam" id="PF07729">
    <property type="entry name" value="FCD"/>
    <property type="match status" value="1"/>
</dbReference>
<evidence type="ECO:0000256" key="3">
    <source>
        <dbReference type="ARBA" id="ARBA00023163"/>
    </source>
</evidence>
<proteinExistence type="predicted"/>
<keyword evidence="3" id="KW-0804">Transcription</keyword>
<sequence>MSTPEPNAATPLRHVHVLNGLGADIVAGRLEPGTSVTLDQLQDRYGASRGLVRECMRILEGLGMLRSQRRTGIEIRPPESWNAYDPMIIRWRLEGPDREEQLQVLTELRLGLEPVASRLAALRAAEDERDELREVMAMLRANGEAGRQSRHLDADLRFHAVIMTASHNPMYTAMVPVVREVLQARRRHEEIDRPHVLAALDRHERVARAVLAGDEQEAELAMHDLLAEVRQTLSAD</sequence>
<dbReference type="SMART" id="SM00895">
    <property type="entry name" value="FCD"/>
    <property type="match status" value="1"/>
</dbReference>
<evidence type="ECO:0000313" key="5">
    <source>
        <dbReference type="EMBL" id="MFD1719623.1"/>
    </source>
</evidence>
<keyword evidence="2" id="KW-0238">DNA-binding</keyword>
<dbReference type="Proteomes" id="UP001597277">
    <property type="component" value="Unassembled WGS sequence"/>
</dbReference>
<accession>A0ABW4L9W2</accession>
<comment type="caution">
    <text evidence="5">The sequence shown here is derived from an EMBL/GenBank/DDBJ whole genome shotgun (WGS) entry which is preliminary data.</text>
</comment>